<feature type="compositionally biased region" description="Low complexity" evidence="1">
    <location>
        <begin position="817"/>
        <end position="834"/>
    </location>
</feature>
<keyword evidence="3" id="KW-1185">Reference proteome</keyword>
<evidence type="ECO:0000313" key="3">
    <source>
        <dbReference type="Proteomes" id="UP000094336"/>
    </source>
</evidence>
<dbReference type="EMBL" id="KV454427">
    <property type="protein sequence ID" value="ODQ81538.1"/>
    <property type="molecule type" value="Genomic_DNA"/>
</dbReference>
<protein>
    <submittedName>
        <fullName evidence="2">Uncharacterized protein</fullName>
    </submittedName>
</protein>
<dbReference type="SMART" id="SM00320">
    <property type="entry name" value="WD40"/>
    <property type="match status" value="5"/>
</dbReference>
<reference evidence="3" key="1">
    <citation type="submission" date="2016-05" db="EMBL/GenBank/DDBJ databases">
        <title>Comparative genomics of biotechnologically important yeasts.</title>
        <authorList>
            <consortium name="DOE Joint Genome Institute"/>
            <person name="Riley R."/>
            <person name="Haridas S."/>
            <person name="Wolfe K.H."/>
            <person name="Lopes M.R."/>
            <person name="Hittinger C.T."/>
            <person name="Goker M."/>
            <person name="Salamov A."/>
            <person name="Wisecaver J."/>
            <person name="Long T.M."/>
            <person name="Aerts A.L."/>
            <person name="Barry K."/>
            <person name="Choi C."/>
            <person name="Clum A."/>
            <person name="Coughlan A.Y."/>
            <person name="Deshpande S."/>
            <person name="Douglass A.P."/>
            <person name="Hanson S.J."/>
            <person name="Klenk H.-P."/>
            <person name="Labutti K."/>
            <person name="Lapidus A."/>
            <person name="Lindquist E."/>
            <person name="Lipzen A."/>
            <person name="Meier-Kolthoff J.P."/>
            <person name="Ohm R.A."/>
            <person name="Otillar R.P."/>
            <person name="Pangilinan J."/>
            <person name="Peng Y."/>
            <person name="Rokas A."/>
            <person name="Rosa C.A."/>
            <person name="Scheuner C."/>
            <person name="Sibirny A.A."/>
            <person name="Slot J.C."/>
            <person name="Stielow J.B."/>
            <person name="Sun H."/>
            <person name="Kurtzman C.P."/>
            <person name="Blackwell M."/>
            <person name="Grigoriev I.V."/>
            <person name="Jeffries T.W."/>
        </authorList>
    </citation>
    <scope>NUCLEOTIDE SEQUENCE [LARGE SCALE GENOMIC DNA]</scope>
    <source>
        <strain evidence="3">NRRL Y-12698</strain>
    </source>
</reference>
<dbReference type="InterPro" id="IPR036322">
    <property type="entry name" value="WD40_repeat_dom_sf"/>
</dbReference>
<evidence type="ECO:0000256" key="1">
    <source>
        <dbReference type="SAM" id="MobiDB-lite"/>
    </source>
</evidence>
<proteinExistence type="predicted"/>
<dbReference type="Proteomes" id="UP000094336">
    <property type="component" value="Unassembled WGS sequence"/>
</dbReference>
<evidence type="ECO:0000313" key="2">
    <source>
        <dbReference type="EMBL" id="ODQ81538.1"/>
    </source>
</evidence>
<dbReference type="InterPro" id="IPR052779">
    <property type="entry name" value="WDR62"/>
</dbReference>
<dbReference type="PANTHER" id="PTHR45589">
    <property type="entry name" value="WD REPEAT DOMAIN 62, ISOFORM G"/>
    <property type="match status" value="1"/>
</dbReference>
<dbReference type="SUPFAM" id="SSF50978">
    <property type="entry name" value="WD40 repeat-like"/>
    <property type="match status" value="1"/>
</dbReference>
<dbReference type="GeneID" id="30145749"/>
<dbReference type="AlphaFoldDB" id="A0A1E3QV52"/>
<dbReference type="Gene3D" id="2.130.10.10">
    <property type="entry name" value="YVTN repeat-like/Quinoprotein amine dehydrogenase"/>
    <property type="match status" value="2"/>
</dbReference>
<name>A0A1E3QV52_9ASCO</name>
<dbReference type="OrthoDB" id="6252103at2759"/>
<feature type="compositionally biased region" description="Low complexity" evidence="1">
    <location>
        <begin position="781"/>
        <end position="794"/>
    </location>
</feature>
<dbReference type="PANTHER" id="PTHR45589:SF1">
    <property type="entry name" value="WD REPEAT DOMAIN 62, ISOFORM G"/>
    <property type="match status" value="1"/>
</dbReference>
<sequence>MIGNAQLEITLINGTSARSYSQFAVQHNVIGYAASGGVVVCHLKDGAAQNQRFYCANNFTQPETLLGLDTYLPSDGLEVQRDSYGYALNCDAFTWGAAPSPSHVAIPSSPSRSPINSKYTGNDDFPAKLKLKSIHCIAISPDRKLLAVGESGHQPRILLFSLAPDASGTPIAIINEHQFGVSALTFSPDSSSLCSLGFTNDGFLHVWKLHRSPAALTATLTQSNKCSTIINKLLWINGNIITLGLRFIKLWYFAENLASPTKNTAIKGRNVLLDEFMNSNFVDAEIVNAEEILFVTDQGEFALLPVQDEQLRLVKMKRLLDQAQSVLVDHEKNLLWVATDRVECVSLESLVPDSDLKIKKTLHSVHALPHRAKPLEGILLMDEVSPNVLVYLDSNERISSFNKETKVVQVLVNSLLKNLGGVKECTSGAPLVFSKTAEIRKLVNNNSSLEPLMNFQLPSNALIENALTCLDAFKDLLVLGDKYGSLYVLSNANEVNTHKLVFNARAHESTVNDLVVFEFKQLQVIASTSRDKMIQVFTRDSSLPDSEWSLLNTLSVHRSTASQVIHHEGRIIVSSLDRSISIHKLEALEGEGNAEKVRIVQEKIIILKNSPVAIKVFRNELIVSTNDKVLSVFDLSNFELIRNLKLFNDYNQSLLVEHLLIQNDQIFVSCNDKSLRSFLYSTGKPIATNWAHSDVIIGLMMIDASLLTISNDGCVFNWEYKNRESNATFKEAMSRDDPEDWLNSPLKQKVTRKILSATPVALAARVGRTVPITTPSRKLAPASPSPRRNLSSPRVYTPVSSPPKSPLRPAVTRPLAPSMSPTPRNRSPSPVSSAVRVTAANIMSSPRLKSESTPRLANPLTARLSLFGGANQKLNGSGYLPVVEAAIASRGIAITEEAKPNAECSDITTVLTMLGALQNAVKNKEYAAEDLAQIKSALMATLGVMNEGILEDYSDKLLAMFERKLGERNERNVTLTPNDRKLDLQLTEGFAGLAVGD</sequence>
<dbReference type="InterPro" id="IPR001680">
    <property type="entry name" value="WD40_rpt"/>
</dbReference>
<accession>A0A1E3QV52</accession>
<gene>
    <name evidence="2" type="ORF">BABINDRAFT_159814</name>
</gene>
<dbReference type="Pfam" id="PF00400">
    <property type="entry name" value="WD40"/>
    <property type="match status" value="1"/>
</dbReference>
<organism evidence="2 3">
    <name type="scientific">Babjeviella inositovora NRRL Y-12698</name>
    <dbReference type="NCBI Taxonomy" id="984486"/>
    <lineage>
        <taxon>Eukaryota</taxon>
        <taxon>Fungi</taxon>
        <taxon>Dikarya</taxon>
        <taxon>Ascomycota</taxon>
        <taxon>Saccharomycotina</taxon>
        <taxon>Pichiomycetes</taxon>
        <taxon>Serinales incertae sedis</taxon>
        <taxon>Babjeviella</taxon>
    </lineage>
</organism>
<dbReference type="RefSeq" id="XP_018986866.1">
    <property type="nucleotide sequence ID" value="XM_019127896.1"/>
</dbReference>
<dbReference type="InterPro" id="IPR015943">
    <property type="entry name" value="WD40/YVTN_repeat-like_dom_sf"/>
</dbReference>
<feature type="region of interest" description="Disordered" evidence="1">
    <location>
        <begin position="773"/>
        <end position="834"/>
    </location>
</feature>